<dbReference type="Gene3D" id="3.30.70.2190">
    <property type="match status" value="1"/>
</dbReference>
<name>A0A7V6U1K2_9HYPH</name>
<dbReference type="Gene3D" id="3.30.43.10">
    <property type="entry name" value="Uridine Diphospho-n-acetylenolpyruvylglucosamine Reductase, domain 2"/>
    <property type="match status" value="1"/>
</dbReference>
<dbReference type="Pfam" id="PF02913">
    <property type="entry name" value="FAD-oxidase_C"/>
    <property type="match status" value="1"/>
</dbReference>
<accession>A0A7V6U1K2</accession>
<evidence type="ECO:0000313" key="7">
    <source>
        <dbReference type="Proteomes" id="UP000551563"/>
    </source>
</evidence>
<dbReference type="Gene3D" id="3.30.70.2740">
    <property type="match status" value="1"/>
</dbReference>
<evidence type="ECO:0000256" key="1">
    <source>
        <dbReference type="ARBA" id="ARBA00001974"/>
    </source>
</evidence>
<evidence type="ECO:0000259" key="5">
    <source>
        <dbReference type="PROSITE" id="PS51387"/>
    </source>
</evidence>
<proteinExistence type="predicted"/>
<comment type="caution">
    <text evidence="6">The sequence shown here is derived from an EMBL/GenBank/DDBJ whole genome shotgun (WGS) entry which is preliminary data.</text>
</comment>
<evidence type="ECO:0000256" key="2">
    <source>
        <dbReference type="ARBA" id="ARBA00022630"/>
    </source>
</evidence>
<dbReference type="Proteomes" id="UP000551563">
    <property type="component" value="Unassembled WGS sequence"/>
</dbReference>
<sequence>MNDFFAAVESIVGSSQLLTAANDVARYDSDGRGAGSGASGVIRPGSAAEVAAVLEAGFMHGVSIVPQGARTGLSGAGTAQGGLLLSLERLARTPLIDSVNRTAEVDAGVLLSSLNAAAAQHRLTFPIDLGADPSIGGMIAANTGGARFLRYGDVRRNLLAVEVALSDGRGTLVQLGRNVWKDNGGLELKQLFASSSGSMGVITRATLALQPLPSTRLTALVSLSEASVALALLVEMERQAGALLTAFEGISHNAFNLAFAHVPNLQRPFETPPSYAVLIELSGGDGLSAEQMTDIIALIVQPFIESGAVLDVAIDLGDRLWRIRHALTEGLRAEGMVIACDIAVPRSVLMKFREEATREIAMRWPALVIADFGHVGDGGLHFNMVWPYAAGQLPDDLPAIVQSYVFERAVLGYGGTFSAEHGVGPRNFDHYVRFTPESVRSLATKVQKAIAPVPLGRVNFG</sequence>
<evidence type="ECO:0000313" key="6">
    <source>
        <dbReference type="EMBL" id="HHV69892.1"/>
    </source>
</evidence>
<dbReference type="PROSITE" id="PS51387">
    <property type="entry name" value="FAD_PCMH"/>
    <property type="match status" value="1"/>
</dbReference>
<keyword evidence="3" id="KW-0274">FAD</keyword>
<evidence type="ECO:0000256" key="3">
    <source>
        <dbReference type="ARBA" id="ARBA00022827"/>
    </source>
</evidence>
<comment type="cofactor">
    <cofactor evidence="1">
        <name>FAD</name>
        <dbReference type="ChEBI" id="CHEBI:57692"/>
    </cofactor>
</comment>
<dbReference type="EMBL" id="DUMN01000571">
    <property type="protein sequence ID" value="HHV69892.1"/>
    <property type="molecule type" value="Genomic_DNA"/>
</dbReference>
<protein>
    <submittedName>
        <fullName evidence="6">FAD-binding oxidoreductase</fullName>
    </submittedName>
</protein>
<gene>
    <name evidence="6" type="ORF">GXX48_19995</name>
</gene>
<organism evidence="6 7">
    <name type="scientific">Brucella intermedia</name>
    <dbReference type="NCBI Taxonomy" id="94625"/>
    <lineage>
        <taxon>Bacteria</taxon>
        <taxon>Pseudomonadati</taxon>
        <taxon>Pseudomonadota</taxon>
        <taxon>Alphaproteobacteria</taxon>
        <taxon>Hyphomicrobiales</taxon>
        <taxon>Brucellaceae</taxon>
        <taxon>Brucella/Ochrobactrum group</taxon>
        <taxon>Brucella</taxon>
    </lineage>
</organism>
<reference evidence="6 7" key="1">
    <citation type="journal article" date="2020" name="Biotechnol. Biofuels">
        <title>New insights from the biogas microbiome by comprehensive genome-resolved metagenomics of nearly 1600 species originating from multiple anaerobic digesters.</title>
        <authorList>
            <person name="Campanaro S."/>
            <person name="Treu L."/>
            <person name="Rodriguez-R L.M."/>
            <person name="Kovalovszki A."/>
            <person name="Ziels R.M."/>
            <person name="Maus I."/>
            <person name="Zhu X."/>
            <person name="Kougias P.G."/>
            <person name="Basile A."/>
            <person name="Luo G."/>
            <person name="Schluter A."/>
            <person name="Konstantinidis K.T."/>
            <person name="Angelidaki I."/>
        </authorList>
    </citation>
    <scope>NUCLEOTIDE SEQUENCE [LARGE SCALE GENOMIC DNA]</scope>
    <source>
        <strain evidence="6">AS04akNAM_66</strain>
    </source>
</reference>
<dbReference type="PANTHER" id="PTHR43716">
    <property type="entry name" value="D-2-HYDROXYGLUTARATE DEHYDROGENASE, MITOCHONDRIAL"/>
    <property type="match status" value="1"/>
</dbReference>
<dbReference type="SUPFAM" id="SSF56176">
    <property type="entry name" value="FAD-binding/transporter-associated domain-like"/>
    <property type="match status" value="1"/>
</dbReference>
<dbReference type="InterPro" id="IPR016169">
    <property type="entry name" value="FAD-bd_PCMH_sub2"/>
</dbReference>
<dbReference type="Pfam" id="PF01565">
    <property type="entry name" value="FAD_binding_4"/>
    <property type="match status" value="1"/>
</dbReference>
<dbReference type="InterPro" id="IPR036318">
    <property type="entry name" value="FAD-bd_PCMH-like_sf"/>
</dbReference>
<keyword evidence="2" id="KW-0285">Flavoprotein</keyword>
<dbReference type="GO" id="GO:0016491">
    <property type="term" value="F:oxidoreductase activity"/>
    <property type="evidence" value="ECO:0007669"/>
    <property type="project" value="UniProtKB-KW"/>
</dbReference>
<dbReference type="GO" id="GO:0071949">
    <property type="term" value="F:FAD binding"/>
    <property type="evidence" value="ECO:0007669"/>
    <property type="project" value="InterPro"/>
</dbReference>
<dbReference type="InterPro" id="IPR004113">
    <property type="entry name" value="FAD-bd_oxidored_4_C"/>
</dbReference>
<dbReference type="InterPro" id="IPR006094">
    <property type="entry name" value="Oxid_FAD_bind_N"/>
</dbReference>
<keyword evidence="4" id="KW-0560">Oxidoreductase</keyword>
<dbReference type="InterPro" id="IPR016164">
    <property type="entry name" value="FAD-linked_Oxase-like_C"/>
</dbReference>
<evidence type="ECO:0000256" key="4">
    <source>
        <dbReference type="ARBA" id="ARBA00023002"/>
    </source>
</evidence>
<dbReference type="GO" id="GO:0022904">
    <property type="term" value="P:respiratory electron transport chain"/>
    <property type="evidence" value="ECO:0007669"/>
    <property type="project" value="TreeGrafter"/>
</dbReference>
<dbReference type="PANTHER" id="PTHR43716:SF1">
    <property type="entry name" value="D-2-HYDROXYGLUTARATE DEHYDROGENASE, MITOCHONDRIAL"/>
    <property type="match status" value="1"/>
</dbReference>
<dbReference type="InterPro" id="IPR016166">
    <property type="entry name" value="FAD-bd_PCMH"/>
</dbReference>
<dbReference type="InterPro" id="IPR051264">
    <property type="entry name" value="FAD-oxidored/transferase_4"/>
</dbReference>
<dbReference type="Gene3D" id="3.30.465.10">
    <property type="match status" value="1"/>
</dbReference>
<dbReference type="InterPro" id="IPR016167">
    <property type="entry name" value="FAD-bd_PCMH_sub1"/>
</dbReference>
<dbReference type="SUPFAM" id="SSF55103">
    <property type="entry name" value="FAD-linked oxidases, C-terminal domain"/>
    <property type="match status" value="1"/>
</dbReference>
<feature type="domain" description="FAD-binding PCMH-type" evidence="5">
    <location>
        <begin position="34"/>
        <end position="212"/>
    </location>
</feature>
<dbReference type="AlphaFoldDB" id="A0A7V6U1K2"/>